<dbReference type="Proteomes" id="UP000887580">
    <property type="component" value="Unplaced"/>
</dbReference>
<proteinExistence type="predicted"/>
<sequence>MAPRKTTKRDSTESDEDEEQKPATPPPPKKAKKAKNNSVNNDDDESDSLTKIPPNSFMDFIQDLKEYGKEKLNHKGKPDISKIADGIPLLQRHHDLYSHPSFNSDFNALFITAARRKNIYTDLVVEVIDRYLNDGQTVETFPGFPKAPSRPINAYISENRDVDHGSLDDIVKLRQKFASGTIDTKKYFDTYAEECKVKLRQKFASGTIDTKKYFDTYAEECEVYVEKLKKYLEKNSSKLRETHKTYITNLIKRTSKSVDAKPHKKAKKEKKTAFEWYKDANPELYADKDEETRDRKLQKKFDKLDENEKRIYENIAAKNS</sequence>
<evidence type="ECO:0000313" key="2">
    <source>
        <dbReference type="WBParaSite" id="PS1159_v2.g8903.t2"/>
    </source>
</evidence>
<protein>
    <submittedName>
        <fullName evidence="2">Uncharacterized protein</fullName>
    </submittedName>
</protein>
<dbReference type="WBParaSite" id="PS1159_v2.g8903.t2">
    <property type="protein sequence ID" value="PS1159_v2.g8903.t2"/>
    <property type="gene ID" value="PS1159_v2.g8903"/>
</dbReference>
<evidence type="ECO:0000313" key="1">
    <source>
        <dbReference type="Proteomes" id="UP000887580"/>
    </source>
</evidence>
<reference evidence="2" key="1">
    <citation type="submission" date="2022-11" db="UniProtKB">
        <authorList>
            <consortium name="WormBaseParasite"/>
        </authorList>
    </citation>
    <scope>IDENTIFICATION</scope>
</reference>
<organism evidence="1 2">
    <name type="scientific">Panagrolaimus sp. PS1159</name>
    <dbReference type="NCBI Taxonomy" id="55785"/>
    <lineage>
        <taxon>Eukaryota</taxon>
        <taxon>Metazoa</taxon>
        <taxon>Ecdysozoa</taxon>
        <taxon>Nematoda</taxon>
        <taxon>Chromadorea</taxon>
        <taxon>Rhabditida</taxon>
        <taxon>Tylenchina</taxon>
        <taxon>Panagrolaimomorpha</taxon>
        <taxon>Panagrolaimoidea</taxon>
        <taxon>Panagrolaimidae</taxon>
        <taxon>Panagrolaimus</taxon>
    </lineage>
</organism>
<name>A0AC35GUK1_9BILA</name>
<accession>A0AC35GUK1</accession>